<dbReference type="InParanoid" id="F4NRJ7"/>
<dbReference type="OMA" id="IVWKFFD"/>
<dbReference type="InterPro" id="IPR036322">
    <property type="entry name" value="WD40_repeat_dom_sf"/>
</dbReference>
<keyword evidence="6" id="KW-1185">Reference proteome</keyword>
<feature type="domain" description="Lethal giant larvae (Lgl)-like C-terminal" evidence="4">
    <location>
        <begin position="913"/>
        <end position="1024"/>
    </location>
</feature>
<protein>
    <recommendedName>
        <fullName evidence="4">Lethal giant larvae (Lgl)-like C-terminal domain-containing protein</fullName>
    </recommendedName>
</protein>
<dbReference type="SMART" id="SM00320">
    <property type="entry name" value="WD40"/>
    <property type="match status" value="3"/>
</dbReference>
<dbReference type="Proteomes" id="UP000007241">
    <property type="component" value="Unassembled WGS sequence"/>
</dbReference>
<evidence type="ECO:0000256" key="2">
    <source>
        <dbReference type="ARBA" id="ARBA00022483"/>
    </source>
</evidence>
<accession>F4NRJ7</accession>
<feature type="region of interest" description="Disordered" evidence="3">
    <location>
        <begin position="87"/>
        <end position="108"/>
    </location>
</feature>
<dbReference type="OrthoDB" id="19944at2759"/>
<dbReference type="SUPFAM" id="SSF50978">
    <property type="entry name" value="WD40 repeat-like"/>
    <property type="match status" value="1"/>
</dbReference>
<evidence type="ECO:0000313" key="6">
    <source>
        <dbReference type="Proteomes" id="UP000007241"/>
    </source>
</evidence>
<gene>
    <name evidence="5" type="ORF">BATDEDRAFT_84462</name>
</gene>
<dbReference type="AlphaFoldDB" id="F4NRJ7"/>
<dbReference type="PANTHER" id="PTHR10241">
    <property type="entry name" value="LETHAL 2 GIANT LARVAE PROTEIN"/>
    <property type="match status" value="1"/>
</dbReference>
<dbReference type="EMBL" id="GL882879">
    <property type="protein sequence ID" value="EGF83739.1"/>
    <property type="molecule type" value="Genomic_DNA"/>
</dbReference>
<dbReference type="STRING" id="684364.F4NRJ7"/>
<evidence type="ECO:0000256" key="3">
    <source>
        <dbReference type="SAM" id="MobiDB-lite"/>
    </source>
</evidence>
<dbReference type="GO" id="GO:0005737">
    <property type="term" value="C:cytoplasm"/>
    <property type="evidence" value="ECO:0000318"/>
    <property type="project" value="GO_Central"/>
</dbReference>
<dbReference type="GO" id="GO:0006893">
    <property type="term" value="P:Golgi to plasma membrane transport"/>
    <property type="evidence" value="ECO:0000318"/>
    <property type="project" value="GO_Central"/>
</dbReference>
<reference evidence="5 6" key="1">
    <citation type="submission" date="2009-12" db="EMBL/GenBank/DDBJ databases">
        <title>The draft genome of Batrachochytrium dendrobatidis.</title>
        <authorList>
            <consortium name="US DOE Joint Genome Institute (JGI-PGF)"/>
            <person name="Kuo A."/>
            <person name="Salamov A."/>
            <person name="Schmutz J."/>
            <person name="Lucas S."/>
            <person name="Pitluck S."/>
            <person name="Rosenblum E."/>
            <person name="Stajich J."/>
            <person name="Eisen M."/>
            <person name="Grigoriev I.V."/>
        </authorList>
    </citation>
    <scope>NUCLEOTIDE SEQUENCE [LARGE SCALE GENOMIC DNA]</scope>
    <source>
        <strain evidence="6">JAM81 / FGSC 10211</strain>
    </source>
</reference>
<dbReference type="Pfam" id="PF08596">
    <property type="entry name" value="Lgl_C"/>
    <property type="match status" value="1"/>
</dbReference>
<dbReference type="GO" id="GO:0019905">
    <property type="term" value="F:syntaxin binding"/>
    <property type="evidence" value="ECO:0000318"/>
    <property type="project" value="GO_Central"/>
</dbReference>
<feature type="compositionally biased region" description="Polar residues" evidence="3">
    <location>
        <begin position="91"/>
        <end position="108"/>
    </location>
</feature>
<name>F4NRJ7_BATDJ</name>
<dbReference type="HOGENOM" id="CLU_281038_0_0_1"/>
<proteinExistence type="inferred from homology"/>
<evidence type="ECO:0000313" key="5">
    <source>
        <dbReference type="EMBL" id="EGF83739.1"/>
    </source>
</evidence>
<dbReference type="GO" id="GO:0005096">
    <property type="term" value="F:GTPase activator activity"/>
    <property type="evidence" value="ECO:0000318"/>
    <property type="project" value="GO_Central"/>
</dbReference>
<dbReference type="InterPro" id="IPR001680">
    <property type="entry name" value="WD40_rpt"/>
</dbReference>
<evidence type="ECO:0000259" key="4">
    <source>
        <dbReference type="Pfam" id="PF08596"/>
    </source>
</evidence>
<feature type="region of interest" description="Disordered" evidence="3">
    <location>
        <begin position="684"/>
        <end position="706"/>
    </location>
</feature>
<dbReference type="PANTHER" id="PTHR10241:SF25">
    <property type="entry name" value="TOMOSYN, ISOFORM C"/>
    <property type="match status" value="1"/>
</dbReference>
<dbReference type="GeneID" id="18241749"/>
<dbReference type="GO" id="GO:0005886">
    <property type="term" value="C:plasma membrane"/>
    <property type="evidence" value="ECO:0000318"/>
    <property type="project" value="GO_Central"/>
</dbReference>
<evidence type="ECO:0000256" key="1">
    <source>
        <dbReference type="ARBA" id="ARBA00008070"/>
    </source>
</evidence>
<organism evidence="5 6">
    <name type="scientific">Batrachochytrium dendrobatidis (strain JAM81 / FGSC 10211)</name>
    <name type="common">Frog chytrid fungus</name>
    <dbReference type="NCBI Taxonomy" id="684364"/>
    <lineage>
        <taxon>Eukaryota</taxon>
        <taxon>Fungi</taxon>
        <taxon>Fungi incertae sedis</taxon>
        <taxon>Chytridiomycota</taxon>
        <taxon>Chytridiomycota incertae sedis</taxon>
        <taxon>Chytridiomycetes</taxon>
        <taxon>Rhizophydiales</taxon>
        <taxon>Rhizophydiales incertae sedis</taxon>
        <taxon>Batrachochytrium</taxon>
    </lineage>
</organism>
<dbReference type="InterPro" id="IPR013905">
    <property type="entry name" value="Lgl_C_dom"/>
</dbReference>
<dbReference type="RefSeq" id="XP_006676209.1">
    <property type="nucleotide sequence ID" value="XM_006676146.1"/>
</dbReference>
<comment type="similarity">
    <text evidence="1">Belongs to the WD repeat L(2)GL family.</text>
</comment>
<dbReference type="Gene3D" id="2.130.10.10">
    <property type="entry name" value="YVTN repeat-like/Quinoprotein amine dehydrogenase"/>
    <property type="match status" value="1"/>
</dbReference>
<sequence length="1116" mass="124258">MDFLRHAVLAAVGSGLTVPDKILVNPVIVPSILTRFGLDSSLSGAIAHDESQSLLAVGLSNGSWLVLGNHLEFRLAMDNFGRDSARKLHSLQHQPTNRSTHSLHADSTYQKPSVPFHRASQSSTQFHSLNSSVVQTSRKIPGLAFKLGDCYLVATTPLAPTQIVVWNIQLKTLHLQIQLSDPVTAFQICPDSSWVAVGLSSGLVSMVDMVSGQISPYSFHQPTFSSKEDYNDATAAISSVTATASSISLQNTSVRQLLFSPTNPNHLLVVCETGPIFLWNVSQKQCLKWFVYTTNADSKSTDPLPCLSACWRPDGEQIVATYTDNQLVFWNMKEDWVSLITSGDIHKRISKKPALVRHVLASASMTPKEKLNQPEVWPIKQLHWILLGPDHGSILFVSGGMFKNASNGIACLFFTAKYDMRSNHIVETVVPIVGTVATFVVIPQTKSRQQNNSSDSSDSRPNVEVVAVTEGGLCVAFNLQDKNITPLSLPGRLQCQTSLQDNNLQTNTTLVSSANVHTLTHMECSLKLYRDIESYSHSFLPPALELAGGQARKLNIVRINDIISIVRPDKQIEFWSGMASGGSPMWLFTTPFGEWLPNSDIDHIWHCLDRKLLCIQMGPCVVYHIFTMPAKEVENQSDDGPDHDIEDIDAMMAKLDETIGQVLEDSAAITSLALHNIDQTKPEHENEFYDESQTHPSTTDQLESTKKNDHLVSHADVDSQEGNKNVWVTSLEEKHFQSAQCWKPLFQVIHTSEVLLSEYADWMNILATATSEFVHFTDTISGREIFTDKLSDTVYPLHPNERFSSSQQYCFATFMCFAPLLTGDDPTPQLSLVVATSNGTILAYTIVFDFVSHKVNPQRHNLYIPDSTSMHRAVNSTTESSFHLSEDASPIHLTVLDDQGRVLRSDYRYRPSNDIEQHIVVVSRRSVKILVLKTDRNPFVEAQQSFSETQHIVCGRVVYILNDAPHVVAVTNLGRLIVFVLPSLEMIAQVPLPSGIDSRNLAKTTITLDGRLGCWMADGHWEMFGIISNPTQYPQIDIRLYDLYRQSQWYNAKGIQQSSTHRNAQHDLLFGSTYSQRDELGLDKTNKPRGNDAMSAMTNASAFNLPFNKSRHDTFA</sequence>
<keyword evidence="2" id="KW-0268">Exocytosis</keyword>
<dbReference type="GO" id="GO:0045159">
    <property type="term" value="F:myosin II binding"/>
    <property type="evidence" value="ECO:0000318"/>
    <property type="project" value="GO_Central"/>
</dbReference>
<dbReference type="GO" id="GO:0006887">
    <property type="term" value="P:exocytosis"/>
    <property type="evidence" value="ECO:0000318"/>
    <property type="project" value="GO_Central"/>
</dbReference>
<dbReference type="InterPro" id="IPR015943">
    <property type="entry name" value="WD40/YVTN_repeat-like_dom_sf"/>
</dbReference>